<protein>
    <submittedName>
        <fullName evidence="3">Uncharacterized protein</fullName>
    </submittedName>
</protein>
<feature type="region of interest" description="Disordered" evidence="2">
    <location>
        <begin position="141"/>
        <end position="168"/>
    </location>
</feature>
<evidence type="ECO:0000313" key="4">
    <source>
        <dbReference type="Proteomes" id="UP000077266"/>
    </source>
</evidence>
<dbReference type="InParanoid" id="A0A165EYF4"/>
<feature type="compositionally biased region" description="Basic residues" evidence="2">
    <location>
        <begin position="1"/>
        <end position="11"/>
    </location>
</feature>
<reference evidence="3 4" key="1">
    <citation type="journal article" date="2016" name="Mol. Biol. Evol.">
        <title>Comparative Genomics of Early-Diverging Mushroom-Forming Fungi Provides Insights into the Origins of Lignocellulose Decay Capabilities.</title>
        <authorList>
            <person name="Nagy L.G."/>
            <person name="Riley R."/>
            <person name="Tritt A."/>
            <person name="Adam C."/>
            <person name="Daum C."/>
            <person name="Floudas D."/>
            <person name="Sun H."/>
            <person name="Yadav J.S."/>
            <person name="Pangilinan J."/>
            <person name="Larsson K.H."/>
            <person name="Matsuura K."/>
            <person name="Barry K."/>
            <person name="Labutti K."/>
            <person name="Kuo R."/>
            <person name="Ohm R.A."/>
            <person name="Bhattacharya S.S."/>
            <person name="Shirouzu T."/>
            <person name="Yoshinaga Y."/>
            <person name="Martin F.M."/>
            <person name="Grigoriev I.V."/>
            <person name="Hibbett D.S."/>
        </authorList>
    </citation>
    <scope>NUCLEOTIDE SEQUENCE [LARGE SCALE GENOMIC DNA]</scope>
    <source>
        <strain evidence="3 4">HHB12029</strain>
    </source>
</reference>
<feature type="coiled-coil region" evidence="1">
    <location>
        <begin position="43"/>
        <end position="107"/>
    </location>
</feature>
<name>A0A165EYF4_EXIGL</name>
<keyword evidence="4" id="KW-1185">Reference proteome</keyword>
<gene>
    <name evidence="3" type="ORF">EXIGLDRAFT_619986</name>
</gene>
<feature type="region of interest" description="Disordered" evidence="2">
    <location>
        <begin position="1"/>
        <end position="38"/>
    </location>
</feature>
<evidence type="ECO:0000256" key="2">
    <source>
        <dbReference type="SAM" id="MobiDB-lite"/>
    </source>
</evidence>
<sequence>MRRAASLRSHTRSATTSSTVTTPVDELGVVREESGDEGVRKELLAAQRDNDKLRDQILALQTMLAQRPSLEQVQELKKEYSNLDLILQGTQRENERCMAELERAKQREKVLEGHLTKLVGENWQTMVGIAVTSAASAQASRASLGGSPSRKGTQEAPIVANSPDSPVPTVELTREAKMAQLEQIRMLVLGMDQRLQTREEALNNALTRAESQSAHFDALVKELDVGSS</sequence>
<dbReference type="Proteomes" id="UP000077266">
    <property type="component" value="Unassembled WGS sequence"/>
</dbReference>
<feature type="compositionally biased region" description="Low complexity" evidence="2">
    <location>
        <begin position="12"/>
        <end position="22"/>
    </location>
</feature>
<evidence type="ECO:0000313" key="3">
    <source>
        <dbReference type="EMBL" id="KZV87974.1"/>
    </source>
</evidence>
<organism evidence="3 4">
    <name type="scientific">Exidia glandulosa HHB12029</name>
    <dbReference type="NCBI Taxonomy" id="1314781"/>
    <lineage>
        <taxon>Eukaryota</taxon>
        <taxon>Fungi</taxon>
        <taxon>Dikarya</taxon>
        <taxon>Basidiomycota</taxon>
        <taxon>Agaricomycotina</taxon>
        <taxon>Agaricomycetes</taxon>
        <taxon>Auriculariales</taxon>
        <taxon>Exidiaceae</taxon>
        <taxon>Exidia</taxon>
    </lineage>
</organism>
<dbReference type="OrthoDB" id="3363533at2759"/>
<feature type="compositionally biased region" description="Basic and acidic residues" evidence="2">
    <location>
        <begin position="28"/>
        <end position="38"/>
    </location>
</feature>
<evidence type="ECO:0000256" key="1">
    <source>
        <dbReference type="SAM" id="Coils"/>
    </source>
</evidence>
<dbReference type="AlphaFoldDB" id="A0A165EYF4"/>
<accession>A0A165EYF4</accession>
<dbReference type="EMBL" id="KV426110">
    <property type="protein sequence ID" value="KZV87974.1"/>
    <property type="molecule type" value="Genomic_DNA"/>
</dbReference>
<proteinExistence type="predicted"/>
<keyword evidence="1" id="KW-0175">Coiled coil</keyword>